<protein>
    <recommendedName>
        <fullName evidence="6">Phytocyanin domain-containing protein</fullName>
    </recommendedName>
</protein>
<dbReference type="STRING" id="157652.A0A371GFT7"/>
<keyword evidence="4" id="KW-1133">Transmembrane helix</keyword>
<dbReference type="CDD" id="cd04216">
    <property type="entry name" value="Phytocyanin"/>
    <property type="match status" value="1"/>
</dbReference>
<keyword evidence="4" id="KW-0472">Membrane</keyword>
<evidence type="ECO:0000256" key="4">
    <source>
        <dbReference type="SAM" id="Phobius"/>
    </source>
</evidence>
<evidence type="ECO:0000256" key="5">
    <source>
        <dbReference type="SAM" id="SignalP"/>
    </source>
</evidence>
<keyword evidence="2" id="KW-0186">Copper</keyword>
<dbReference type="Gene3D" id="2.60.40.420">
    <property type="entry name" value="Cupredoxins - blue copper proteins"/>
    <property type="match status" value="1"/>
</dbReference>
<dbReference type="GO" id="GO:0046872">
    <property type="term" value="F:metal ion binding"/>
    <property type="evidence" value="ECO:0007669"/>
    <property type="project" value="UniProtKB-KW"/>
</dbReference>
<dbReference type="Proteomes" id="UP000257109">
    <property type="component" value="Unassembled WGS sequence"/>
</dbReference>
<dbReference type="GO" id="GO:0005886">
    <property type="term" value="C:plasma membrane"/>
    <property type="evidence" value="ECO:0007669"/>
    <property type="project" value="TreeGrafter"/>
</dbReference>
<evidence type="ECO:0000256" key="2">
    <source>
        <dbReference type="ARBA" id="ARBA00023008"/>
    </source>
</evidence>
<dbReference type="OrthoDB" id="206968at2759"/>
<dbReference type="AlphaFoldDB" id="A0A371GFT7"/>
<evidence type="ECO:0000259" key="6">
    <source>
        <dbReference type="PROSITE" id="PS51485"/>
    </source>
</evidence>
<dbReference type="EMBL" id="QJKJ01005677">
    <property type="protein sequence ID" value="RDX89414.1"/>
    <property type="molecule type" value="Genomic_DNA"/>
</dbReference>
<reference evidence="7" key="1">
    <citation type="submission" date="2018-05" db="EMBL/GenBank/DDBJ databases">
        <title>Draft genome of Mucuna pruriens seed.</title>
        <authorList>
            <person name="Nnadi N.E."/>
            <person name="Vos R."/>
            <person name="Hasami M.H."/>
            <person name="Devisetty U.K."/>
            <person name="Aguiy J.C."/>
        </authorList>
    </citation>
    <scope>NUCLEOTIDE SEQUENCE [LARGE SCALE GENOMIC DNA]</scope>
    <source>
        <strain evidence="7">JCA_2017</strain>
    </source>
</reference>
<dbReference type="PROSITE" id="PS00196">
    <property type="entry name" value="COPPER_BLUE"/>
    <property type="match status" value="1"/>
</dbReference>
<dbReference type="PROSITE" id="PS51485">
    <property type="entry name" value="PHYTOCYANIN"/>
    <property type="match status" value="1"/>
</dbReference>
<organism evidence="7 8">
    <name type="scientific">Mucuna pruriens</name>
    <name type="common">Velvet bean</name>
    <name type="synonym">Dolichos pruriens</name>
    <dbReference type="NCBI Taxonomy" id="157652"/>
    <lineage>
        <taxon>Eukaryota</taxon>
        <taxon>Viridiplantae</taxon>
        <taxon>Streptophyta</taxon>
        <taxon>Embryophyta</taxon>
        <taxon>Tracheophyta</taxon>
        <taxon>Spermatophyta</taxon>
        <taxon>Magnoliopsida</taxon>
        <taxon>eudicotyledons</taxon>
        <taxon>Gunneridae</taxon>
        <taxon>Pentapetalae</taxon>
        <taxon>rosids</taxon>
        <taxon>fabids</taxon>
        <taxon>Fabales</taxon>
        <taxon>Fabaceae</taxon>
        <taxon>Papilionoideae</taxon>
        <taxon>50 kb inversion clade</taxon>
        <taxon>NPAAA clade</taxon>
        <taxon>indigoferoid/millettioid clade</taxon>
        <taxon>Phaseoleae</taxon>
        <taxon>Mucuna</taxon>
    </lineage>
</organism>
<dbReference type="InterPro" id="IPR003245">
    <property type="entry name" value="Phytocyanin_dom"/>
</dbReference>
<evidence type="ECO:0000313" key="8">
    <source>
        <dbReference type="Proteomes" id="UP000257109"/>
    </source>
</evidence>
<keyword evidence="4" id="KW-0812">Transmembrane</keyword>
<feature type="chain" id="PRO_5016571992" description="Phytocyanin domain-containing protein" evidence="5">
    <location>
        <begin position="24"/>
        <end position="201"/>
    </location>
</feature>
<feature type="domain" description="Phytocyanin" evidence="6">
    <location>
        <begin position="24"/>
        <end position="140"/>
    </location>
</feature>
<dbReference type="InterPro" id="IPR028871">
    <property type="entry name" value="BlueCu_1_BS"/>
</dbReference>
<sequence length="201" mass="20629">MAFSNAFVLGLLVAMKMALPTLASVYTVGGSSGWAIGGDYGTWTGDKIFTVGDTLVIHACSHIKSHMAFIYVTVFNYGAGHTVDEVKESDYKSCSAGNSISSDSSGATTIALKTAGTHYFICSVPGHCSGGMKLAVTVKPGTSATPSTGKASPSDGTATPTTTTTTTTAAAKSNSSSATTLSPIIAMLIVSWISYYVLRKV</sequence>
<dbReference type="GO" id="GO:0009055">
    <property type="term" value="F:electron transfer activity"/>
    <property type="evidence" value="ECO:0007669"/>
    <property type="project" value="InterPro"/>
</dbReference>
<evidence type="ECO:0000313" key="7">
    <source>
        <dbReference type="EMBL" id="RDX89414.1"/>
    </source>
</evidence>
<dbReference type="PANTHER" id="PTHR33021:SF193">
    <property type="entry name" value="OS06G0218600 PROTEIN"/>
    <property type="match status" value="1"/>
</dbReference>
<feature type="signal peptide" evidence="5">
    <location>
        <begin position="1"/>
        <end position="23"/>
    </location>
</feature>
<feature type="region of interest" description="Disordered" evidence="3">
    <location>
        <begin position="143"/>
        <end position="172"/>
    </location>
</feature>
<feature type="compositionally biased region" description="Low complexity" evidence="3">
    <location>
        <begin position="151"/>
        <end position="172"/>
    </location>
</feature>
<dbReference type="PANTHER" id="PTHR33021">
    <property type="entry name" value="BLUE COPPER PROTEIN"/>
    <property type="match status" value="1"/>
</dbReference>
<dbReference type="SUPFAM" id="SSF49503">
    <property type="entry name" value="Cupredoxins"/>
    <property type="match status" value="1"/>
</dbReference>
<evidence type="ECO:0000256" key="1">
    <source>
        <dbReference type="ARBA" id="ARBA00022723"/>
    </source>
</evidence>
<feature type="non-terminal residue" evidence="7">
    <location>
        <position position="1"/>
    </location>
</feature>
<dbReference type="Pfam" id="PF02298">
    <property type="entry name" value="Cu_bind_like"/>
    <property type="match status" value="1"/>
</dbReference>
<accession>A0A371GFT7</accession>
<evidence type="ECO:0000256" key="3">
    <source>
        <dbReference type="SAM" id="MobiDB-lite"/>
    </source>
</evidence>
<keyword evidence="5" id="KW-0732">Signal</keyword>
<gene>
    <name evidence="7" type="ORF">CR513_28862</name>
</gene>
<proteinExistence type="predicted"/>
<keyword evidence="1" id="KW-0479">Metal-binding</keyword>
<dbReference type="InterPro" id="IPR008972">
    <property type="entry name" value="Cupredoxin"/>
</dbReference>
<keyword evidence="8" id="KW-1185">Reference proteome</keyword>
<feature type="transmembrane region" description="Helical" evidence="4">
    <location>
        <begin position="180"/>
        <end position="198"/>
    </location>
</feature>
<name>A0A371GFT7_MUCPR</name>
<comment type="caution">
    <text evidence="7">The sequence shown here is derived from an EMBL/GenBank/DDBJ whole genome shotgun (WGS) entry which is preliminary data.</text>
</comment>
<dbReference type="InterPro" id="IPR039391">
    <property type="entry name" value="Phytocyanin-like"/>
</dbReference>